<dbReference type="Proteomes" id="UP000265520">
    <property type="component" value="Unassembled WGS sequence"/>
</dbReference>
<evidence type="ECO:0000313" key="1">
    <source>
        <dbReference type="EMBL" id="MCI58086.1"/>
    </source>
</evidence>
<sequence>MTEVCRWVWLVLVGGGGGIGEWERGGGSREMSSVGRGGE</sequence>
<organism evidence="1 2">
    <name type="scientific">Trifolium medium</name>
    <dbReference type="NCBI Taxonomy" id="97028"/>
    <lineage>
        <taxon>Eukaryota</taxon>
        <taxon>Viridiplantae</taxon>
        <taxon>Streptophyta</taxon>
        <taxon>Embryophyta</taxon>
        <taxon>Tracheophyta</taxon>
        <taxon>Spermatophyta</taxon>
        <taxon>Magnoliopsida</taxon>
        <taxon>eudicotyledons</taxon>
        <taxon>Gunneridae</taxon>
        <taxon>Pentapetalae</taxon>
        <taxon>rosids</taxon>
        <taxon>fabids</taxon>
        <taxon>Fabales</taxon>
        <taxon>Fabaceae</taxon>
        <taxon>Papilionoideae</taxon>
        <taxon>50 kb inversion clade</taxon>
        <taxon>NPAAA clade</taxon>
        <taxon>Hologalegina</taxon>
        <taxon>IRL clade</taxon>
        <taxon>Trifolieae</taxon>
        <taxon>Trifolium</taxon>
    </lineage>
</organism>
<comment type="caution">
    <text evidence="1">The sequence shown here is derived from an EMBL/GenBank/DDBJ whole genome shotgun (WGS) entry which is preliminary data.</text>
</comment>
<reference evidence="1 2" key="1">
    <citation type="journal article" date="2018" name="Front. Plant Sci.">
        <title>Red Clover (Trifolium pratense) and Zigzag Clover (T. medium) - A Picture of Genomic Similarities and Differences.</title>
        <authorList>
            <person name="Dluhosova J."/>
            <person name="Istvanek J."/>
            <person name="Nedelnik J."/>
            <person name="Repkova J."/>
        </authorList>
    </citation>
    <scope>NUCLEOTIDE SEQUENCE [LARGE SCALE GENOMIC DNA]</scope>
    <source>
        <strain evidence="2">cv. 10/8</strain>
        <tissue evidence="1">Leaf</tissue>
    </source>
</reference>
<proteinExistence type="predicted"/>
<name>A0A392TD76_9FABA</name>
<keyword evidence="2" id="KW-1185">Reference proteome</keyword>
<dbReference type="AlphaFoldDB" id="A0A392TD76"/>
<dbReference type="EMBL" id="LXQA010539948">
    <property type="protein sequence ID" value="MCI58086.1"/>
    <property type="molecule type" value="Genomic_DNA"/>
</dbReference>
<protein>
    <submittedName>
        <fullName evidence="1">Uncharacterized protein</fullName>
    </submittedName>
</protein>
<feature type="non-terminal residue" evidence="1">
    <location>
        <position position="39"/>
    </location>
</feature>
<evidence type="ECO:0000313" key="2">
    <source>
        <dbReference type="Proteomes" id="UP000265520"/>
    </source>
</evidence>
<accession>A0A392TD76</accession>